<dbReference type="EMBL" id="JAXAVX010000001">
    <property type="protein sequence ID" value="MDX8150083.1"/>
    <property type="molecule type" value="Genomic_DNA"/>
</dbReference>
<dbReference type="PANTHER" id="PTHR44196">
    <property type="entry name" value="DEHYDROGENASE/REDUCTASE SDR FAMILY MEMBER 7B"/>
    <property type="match status" value="1"/>
</dbReference>
<dbReference type="PANTHER" id="PTHR44196:SF1">
    <property type="entry name" value="DEHYDROGENASE_REDUCTASE SDR FAMILY MEMBER 7B"/>
    <property type="match status" value="1"/>
</dbReference>
<feature type="domain" description="Ketoreductase" evidence="3">
    <location>
        <begin position="6"/>
        <end position="180"/>
    </location>
</feature>
<sequence>MELRDRTVIVTGATGGLGHAIARALAGRGARLVLTGRRAAVLEPLAAELGAEAISADLSDRDDVARIAEAHVDADVVVHNAALPGSGPLDDYDLDALDRVLEVNLRAPIALTRLLLPAMKGRGVGHHVYVSSMSAKVPTADASLYAATKLGLRGFAQALRPELRPHGIGVSTIFPGFISDAGMYADTGVSLPRGVGTNTPQEVADAVLRAIDRGRGEIDVAPLGVRASAVLNAVAPGVPGRVAARIDGGRVGREMADAQRAKR</sequence>
<dbReference type="SMART" id="SM00822">
    <property type="entry name" value="PKS_KR"/>
    <property type="match status" value="1"/>
</dbReference>
<evidence type="ECO:0000256" key="1">
    <source>
        <dbReference type="ARBA" id="ARBA00006484"/>
    </source>
</evidence>
<dbReference type="SUPFAM" id="SSF51735">
    <property type="entry name" value="NAD(P)-binding Rossmann-fold domains"/>
    <property type="match status" value="1"/>
</dbReference>
<reference evidence="4 5" key="1">
    <citation type="submission" date="2023-11" db="EMBL/GenBank/DDBJ databases">
        <authorList>
            <person name="Xu M."/>
            <person name="Jiang T."/>
        </authorList>
    </citation>
    <scope>NUCLEOTIDE SEQUENCE [LARGE SCALE GENOMIC DNA]</scope>
    <source>
        <strain evidence="4 5">SD</strain>
    </source>
</reference>
<name>A0ABU4VE57_9ACTN</name>
<dbReference type="Pfam" id="PF00106">
    <property type="entry name" value="adh_short"/>
    <property type="match status" value="1"/>
</dbReference>
<evidence type="ECO:0000313" key="4">
    <source>
        <dbReference type="EMBL" id="MDX8150083.1"/>
    </source>
</evidence>
<dbReference type="RefSeq" id="WP_319952236.1">
    <property type="nucleotide sequence ID" value="NZ_JAXAVX010000001.1"/>
</dbReference>
<proteinExistence type="inferred from homology"/>
<dbReference type="PRINTS" id="PR00081">
    <property type="entry name" value="GDHRDH"/>
</dbReference>
<protein>
    <submittedName>
        <fullName evidence="4">SDR family NAD(P)-dependent oxidoreductase</fullName>
    </submittedName>
</protein>
<evidence type="ECO:0000256" key="2">
    <source>
        <dbReference type="ARBA" id="ARBA00023002"/>
    </source>
</evidence>
<evidence type="ECO:0000313" key="5">
    <source>
        <dbReference type="Proteomes" id="UP001277761"/>
    </source>
</evidence>
<organism evidence="4 5">
    <name type="scientific">Patulibacter brassicae</name>
    <dbReference type="NCBI Taxonomy" id="1705717"/>
    <lineage>
        <taxon>Bacteria</taxon>
        <taxon>Bacillati</taxon>
        <taxon>Actinomycetota</taxon>
        <taxon>Thermoleophilia</taxon>
        <taxon>Solirubrobacterales</taxon>
        <taxon>Patulibacteraceae</taxon>
        <taxon>Patulibacter</taxon>
    </lineage>
</organism>
<dbReference type="Proteomes" id="UP001277761">
    <property type="component" value="Unassembled WGS sequence"/>
</dbReference>
<comment type="similarity">
    <text evidence="1">Belongs to the short-chain dehydrogenases/reductases (SDR) family.</text>
</comment>
<keyword evidence="5" id="KW-1185">Reference proteome</keyword>
<evidence type="ECO:0000259" key="3">
    <source>
        <dbReference type="SMART" id="SM00822"/>
    </source>
</evidence>
<dbReference type="InterPro" id="IPR002347">
    <property type="entry name" value="SDR_fam"/>
</dbReference>
<accession>A0ABU4VE57</accession>
<dbReference type="Gene3D" id="3.40.50.720">
    <property type="entry name" value="NAD(P)-binding Rossmann-like Domain"/>
    <property type="match status" value="1"/>
</dbReference>
<dbReference type="InterPro" id="IPR036291">
    <property type="entry name" value="NAD(P)-bd_dom_sf"/>
</dbReference>
<gene>
    <name evidence="4" type="ORF">SK069_00630</name>
</gene>
<comment type="caution">
    <text evidence="4">The sequence shown here is derived from an EMBL/GenBank/DDBJ whole genome shotgun (WGS) entry which is preliminary data.</text>
</comment>
<dbReference type="PROSITE" id="PS00061">
    <property type="entry name" value="ADH_SHORT"/>
    <property type="match status" value="1"/>
</dbReference>
<dbReference type="InterPro" id="IPR057326">
    <property type="entry name" value="KR_dom"/>
</dbReference>
<dbReference type="InterPro" id="IPR020904">
    <property type="entry name" value="Sc_DH/Rdtase_CS"/>
</dbReference>
<keyword evidence="2" id="KW-0560">Oxidoreductase</keyword>